<dbReference type="AlphaFoldDB" id="A0A1T1HBI1"/>
<dbReference type="PANTHER" id="PTHR11820:SF7">
    <property type="entry name" value="ACYLPYRUVASE FAHD1, MITOCHONDRIAL"/>
    <property type="match status" value="1"/>
</dbReference>
<evidence type="ECO:0000313" key="3">
    <source>
        <dbReference type="EMBL" id="OOV87214.1"/>
    </source>
</evidence>
<evidence type="ECO:0000259" key="2">
    <source>
        <dbReference type="Pfam" id="PF01557"/>
    </source>
</evidence>
<dbReference type="RefSeq" id="WP_078319569.1">
    <property type="nucleotide sequence ID" value="NZ_FXTS01000003.1"/>
</dbReference>
<keyword evidence="1" id="KW-0479">Metal-binding</keyword>
<keyword evidence="4" id="KW-1185">Reference proteome</keyword>
<proteinExistence type="predicted"/>
<dbReference type="EMBL" id="MTSD02000003">
    <property type="protein sequence ID" value="OOV87214.1"/>
    <property type="molecule type" value="Genomic_DNA"/>
</dbReference>
<feature type="domain" description="Fumarylacetoacetase-like C-terminal" evidence="2">
    <location>
        <begin position="19"/>
        <end position="209"/>
    </location>
</feature>
<dbReference type="InterPro" id="IPR036663">
    <property type="entry name" value="Fumarylacetoacetase_C_sf"/>
</dbReference>
<dbReference type="STRING" id="966.BTA35_0209485"/>
<gene>
    <name evidence="3" type="ORF">BTA35_0209485</name>
</gene>
<dbReference type="Pfam" id="PF01557">
    <property type="entry name" value="FAA_hydrolase"/>
    <property type="match status" value="1"/>
</dbReference>
<reference evidence="3" key="1">
    <citation type="submission" date="2017-02" db="EMBL/GenBank/DDBJ databases">
        <title>Draft Genome Sequence of the Salt Water Bacterium Oceanospirillum linum ATCC 11336.</title>
        <authorList>
            <person name="Trachtenberg A.M."/>
            <person name="Carney J.G."/>
            <person name="Linnane J.D."/>
            <person name="Rheaume B.A."/>
            <person name="Pitts N.L."/>
            <person name="Mykles D.L."/>
            <person name="Maclea K.S."/>
        </authorList>
    </citation>
    <scope>NUCLEOTIDE SEQUENCE [LARGE SCALE GENOMIC DNA]</scope>
    <source>
        <strain evidence="3">ATCC 11336</strain>
    </source>
</reference>
<dbReference type="GO" id="GO:0016853">
    <property type="term" value="F:isomerase activity"/>
    <property type="evidence" value="ECO:0007669"/>
    <property type="project" value="UniProtKB-KW"/>
</dbReference>
<accession>A0A1T1HBI1</accession>
<dbReference type="InterPro" id="IPR011234">
    <property type="entry name" value="Fumarylacetoacetase-like_C"/>
</dbReference>
<dbReference type="GO" id="GO:0018773">
    <property type="term" value="F:acetylpyruvate hydrolase activity"/>
    <property type="evidence" value="ECO:0007669"/>
    <property type="project" value="TreeGrafter"/>
</dbReference>
<dbReference type="Proteomes" id="UP000190064">
    <property type="component" value="Unassembled WGS sequence"/>
</dbReference>
<evidence type="ECO:0000313" key="4">
    <source>
        <dbReference type="Proteomes" id="UP000190064"/>
    </source>
</evidence>
<sequence>MAFNLQWADGKPTPWTLGKIVCIGRNYAEHAKELNNPIPAKPLLFIKPSTAAVDMTQPLVLPEGQGECHHEAEVALLVGDTIRKVSPEQAMINIVGAGLALDLTLRDLQSQLKEKGHPWEVAKAFDGSAPLSGFIPCEPSCEQFLEINLDVNGQQRQHGNTDQMITPMAELVSFISHIFTLEAGDVILTGTPAGVAALNSGDTFEMSIKNRQHKPLLQVSGSVVV</sequence>
<dbReference type="SUPFAM" id="SSF56529">
    <property type="entry name" value="FAH"/>
    <property type="match status" value="1"/>
</dbReference>
<comment type="caution">
    <text evidence="3">The sequence shown here is derived from an EMBL/GenBank/DDBJ whole genome shotgun (WGS) entry which is preliminary data.</text>
</comment>
<dbReference type="GO" id="GO:0046872">
    <property type="term" value="F:metal ion binding"/>
    <property type="evidence" value="ECO:0007669"/>
    <property type="project" value="UniProtKB-KW"/>
</dbReference>
<dbReference type="PANTHER" id="PTHR11820">
    <property type="entry name" value="ACYLPYRUVASE"/>
    <property type="match status" value="1"/>
</dbReference>
<organism evidence="3 4">
    <name type="scientific">Oceanospirillum linum</name>
    <dbReference type="NCBI Taxonomy" id="966"/>
    <lineage>
        <taxon>Bacteria</taxon>
        <taxon>Pseudomonadati</taxon>
        <taxon>Pseudomonadota</taxon>
        <taxon>Gammaproteobacteria</taxon>
        <taxon>Oceanospirillales</taxon>
        <taxon>Oceanospirillaceae</taxon>
        <taxon>Oceanospirillum</taxon>
    </lineage>
</organism>
<keyword evidence="3" id="KW-0413">Isomerase</keyword>
<protein>
    <submittedName>
        <fullName evidence="3">Isomerase/hydrolase</fullName>
    </submittedName>
</protein>
<name>A0A1T1HBI1_OCELI</name>
<evidence type="ECO:0000256" key="1">
    <source>
        <dbReference type="ARBA" id="ARBA00022723"/>
    </source>
</evidence>
<dbReference type="Gene3D" id="3.90.850.10">
    <property type="entry name" value="Fumarylacetoacetase-like, C-terminal domain"/>
    <property type="match status" value="1"/>
</dbReference>
<dbReference type="NCBIfam" id="NF007967">
    <property type="entry name" value="PRK10691.1"/>
    <property type="match status" value="1"/>
</dbReference>